<name>K2ILI0_9GAMM</name>
<dbReference type="RefSeq" id="WP_008485475.1">
    <property type="nucleotide sequence ID" value="NZ_AMRI01000019.1"/>
</dbReference>
<comment type="caution">
    <text evidence="1">The sequence shown here is derived from an EMBL/GenBank/DDBJ whole genome shotgun (WGS) entry which is preliminary data.</text>
</comment>
<dbReference type="EMBL" id="AMRI01000019">
    <property type="protein sequence ID" value="EKE71001.1"/>
    <property type="molecule type" value="Genomic_DNA"/>
</dbReference>
<reference evidence="1 2" key="1">
    <citation type="journal article" date="2012" name="J. Bacteriol.">
        <title>Genome Sequence of Gallaecimonas xiamenensis Type Strain 3-C-1.</title>
        <authorList>
            <person name="Lai Q."/>
            <person name="Wang L."/>
            <person name="Wang W."/>
            <person name="Shao Z."/>
        </authorList>
    </citation>
    <scope>NUCLEOTIDE SEQUENCE [LARGE SCALE GENOMIC DNA]</scope>
    <source>
        <strain evidence="1 2">3-C-1</strain>
    </source>
</reference>
<evidence type="ECO:0000313" key="1">
    <source>
        <dbReference type="EMBL" id="EKE71001.1"/>
    </source>
</evidence>
<accession>K2ILI0</accession>
<dbReference type="AlphaFoldDB" id="K2ILI0"/>
<organism evidence="1 2">
    <name type="scientific">Gallaecimonas xiamenensis 3-C-1</name>
    <dbReference type="NCBI Taxonomy" id="745411"/>
    <lineage>
        <taxon>Bacteria</taxon>
        <taxon>Pseudomonadati</taxon>
        <taxon>Pseudomonadota</taxon>
        <taxon>Gammaproteobacteria</taxon>
        <taxon>Enterobacterales</taxon>
        <taxon>Gallaecimonadaceae</taxon>
        <taxon>Gallaecimonas</taxon>
    </lineage>
</organism>
<dbReference type="STRING" id="745411.B3C1_13434"/>
<proteinExistence type="predicted"/>
<protein>
    <submittedName>
        <fullName evidence="1">Uncharacterized protein</fullName>
    </submittedName>
</protein>
<sequence>MLSVSLSLRKLVWVMLFAQLGWLGLCEASAETGLDGYNHSQVQDPSALVPDLDPPLLPVSPQGTCNVLAWHPQGVQTPAVVTAKRRYLPPPRASPHY</sequence>
<dbReference type="Proteomes" id="UP000006755">
    <property type="component" value="Unassembled WGS sequence"/>
</dbReference>
<gene>
    <name evidence="1" type="ORF">B3C1_13434</name>
</gene>
<keyword evidence="2" id="KW-1185">Reference proteome</keyword>
<evidence type="ECO:0000313" key="2">
    <source>
        <dbReference type="Proteomes" id="UP000006755"/>
    </source>
</evidence>